<comment type="caution">
    <text evidence="1">The sequence shown here is derived from an EMBL/GenBank/DDBJ whole genome shotgun (WGS) entry which is preliminary data.</text>
</comment>
<evidence type="ECO:0000313" key="2">
    <source>
        <dbReference type="Proteomes" id="UP000011996"/>
    </source>
</evidence>
<dbReference type="EMBL" id="ANOF01000155">
    <property type="protein sequence ID" value="EMI24526.1"/>
    <property type="molecule type" value="Genomic_DNA"/>
</dbReference>
<name>M5RZ88_9BACT</name>
<accession>M5RZ88</accession>
<organism evidence="1 2">
    <name type="scientific">Rhodopirellula europaea SH398</name>
    <dbReference type="NCBI Taxonomy" id="1263868"/>
    <lineage>
        <taxon>Bacteria</taxon>
        <taxon>Pseudomonadati</taxon>
        <taxon>Planctomycetota</taxon>
        <taxon>Planctomycetia</taxon>
        <taxon>Pirellulales</taxon>
        <taxon>Pirellulaceae</taxon>
        <taxon>Rhodopirellula</taxon>
    </lineage>
</organism>
<dbReference type="AlphaFoldDB" id="M5RZ88"/>
<reference evidence="1 2" key="1">
    <citation type="journal article" date="2013" name="Mar. Genomics">
        <title>Expression of sulfatases in Rhodopirellula baltica and the diversity of sulfatases in the genus Rhodopirellula.</title>
        <authorList>
            <person name="Wegner C.E."/>
            <person name="Richter-Heitmann T."/>
            <person name="Klindworth A."/>
            <person name="Klockow C."/>
            <person name="Richter M."/>
            <person name="Achstetter T."/>
            <person name="Glockner F.O."/>
            <person name="Harder J."/>
        </authorList>
    </citation>
    <scope>NUCLEOTIDE SEQUENCE [LARGE SCALE GENOMIC DNA]</scope>
    <source>
        <strain evidence="1 2">SH398</strain>
    </source>
</reference>
<proteinExistence type="predicted"/>
<protein>
    <submittedName>
        <fullName evidence="1">Uncharacterized protein</fullName>
    </submittedName>
</protein>
<evidence type="ECO:0000313" key="1">
    <source>
        <dbReference type="EMBL" id="EMI24526.1"/>
    </source>
</evidence>
<gene>
    <name evidence="1" type="ORF">RESH_04897</name>
</gene>
<dbReference type="PATRIC" id="fig|1263868.3.peg.5323"/>
<dbReference type="Proteomes" id="UP000011996">
    <property type="component" value="Unassembled WGS sequence"/>
</dbReference>
<sequence length="65" mass="7516">MAMTRADCHSEIELKCLRAGIDADIVNRTLQREVLFSSVQDERVLWLLPQGVSGEPPRHLMRCHW</sequence>